<keyword evidence="1" id="KW-0472">Membrane</keyword>
<keyword evidence="3" id="KW-1185">Reference proteome</keyword>
<feature type="transmembrane region" description="Helical" evidence="1">
    <location>
        <begin position="7"/>
        <end position="28"/>
    </location>
</feature>
<name>A0A1H2HPQ3_9GAMM</name>
<reference evidence="3" key="1">
    <citation type="submission" date="2016-10" db="EMBL/GenBank/DDBJ databases">
        <authorList>
            <person name="Varghese N."/>
            <person name="Submissions S."/>
        </authorList>
    </citation>
    <scope>NUCLEOTIDE SEQUENCE [LARGE SCALE GENOMIC DNA]</scope>
    <source>
        <strain evidence="3">CECT 8338</strain>
    </source>
</reference>
<accession>A0A1H2HPQ3</accession>
<feature type="transmembrane region" description="Helical" evidence="1">
    <location>
        <begin position="82"/>
        <end position="105"/>
    </location>
</feature>
<keyword evidence="1" id="KW-0812">Transmembrane</keyword>
<evidence type="ECO:0000256" key="1">
    <source>
        <dbReference type="SAM" id="Phobius"/>
    </source>
</evidence>
<feature type="transmembrane region" description="Helical" evidence="1">
    <location>
        <begin position="131"/>
        <end position="151"/>
    </location>
</feature>
<dbReference type="RefSeq" id="WP_157719227.1">
    <property type="nucleotide sequence ID" value="NZ_LT629787.1"/>
</dbReference>
<keyword evidence="1" id="KW-1133">Transmembrane helix</keyword>
<sequence>MKEIFDLRFFACAFVVVVFFFMVGLLSYGDLVSFVVKNGFIDSPDKYWHFTLINGFVFALVGFVMVLYIWLDTLQKPSASSFVLLLFKMIILSSLVYAAGLFFIWEFYSSLPSENMFFDSNILVSIDEFNIYWSAVFLLSFWVFLLMLTVLRRIYQKKN</sequence>
<gene>
    <name evidence="2" type="ORF">SAMN05216210_3212</name>
</gene>
<proteinExistence type="predicted"/>
<dbReference type="Proteomes" id="UP000243924">
    <property type="component" value="Chromosome I"/>
</dbReference>
<organism evidence="2 3">
    <name type="scientific">Halopseudomonas salegens</name>
    <dbReference type="NCBI Taxonomy" id="1434072"/>
    <lineage>
        <taxon>Bacteria</taxon>
        <taxon>Pseudomonadati</taxon>
        <taxon>Pseudomonadota</taxon>
        <taxon>Gammaproteobacteria</taxon>
        <taxon>Pseudomonadales</taxon>
        <taxon>Pseudomonadaceae</taxon>
        <taxon>Halopseudomonas</taxon>
    </lineage>
</organism>
<feature type="transmembrane region" description="Helical" evidence="1">
    <location>
        <begin position="48"/>
        <end position="70"/>
    </location>
</feature>
<evidence type="ECO:0000313" key="3">
    <source>
        <dbReference type="Proteomes" id="UP000243924"/>
    </source>
</evidence>
<dbReference type="EMBL" id="LT629787">
    <property type="protein sequence ID" value="SDU33834.1"/>
    <property type="molecule type" value="Genomic_DNA"/>
</dbReference>
<dbReference type="AlphaFoldDB" id="A0A1H2HPQ3"/>
<protein>
    <submittedName>
        <fullName evidence="2">Uncharacterized protein</fullName>
    </submittedName>
</protein>
<evidence type="ECO:0000313" key="2">
    <source>
        <dbReference type="EMBL" id="SDU33834.1"/>
    </source>
</evidence>